<organism evidence="2 3">
    <name type="scientific">Gordonia neofelifaecis NRRL B-59395</name>
    <dbReference type="NCBI Taxonomy" id="644548"/>
    <lineage>
        <taxon>Bacteria</taxon>
        <taxon>Bacillati</taxon>
        <taxon>Actinomycetota</taxon>
        <taxon>Actinomycetes</taxon>
        <taxon>Mycobacteriales</taxon>
        <taxon>Gordoniaceae</taxon>
        <taxon>Gordonia</taxon>
    </lineage>
</organism>
<keyword evidence="1" id="KW-0472">Membrane</keyword>
<feature type="transmembrane region" description="Helical" evidence="1">
    <location>
        <begin position="21"/>
        <end position="43"/>
    </location>
</feature>
<dbReference type="PANTHER" id="PTHR42305">
    <property type="entry name" value="MEMBRANE PROTEIN RV1733C-RELATED"/>
    <property type="match status" value="1"/>
</dbReference>
<name>F1YPP1_9ACTN</name>
<dbReference type="InterPro" id="IPR039708">
    <property type="entry name" value="MT1774/Rv1733c-like"/>
</dbReference>
<dbReference type="Proteomes" id="UP000035065">
    <property type="component" value="Unassembled WGS sequence"/>
</dbReference>
<keyword evidence="1" id="KW-1133">Transmembrane helix</keyword>
<gene>
    <name evidence="2" type="ORF">SCNU_19492</name>
</gene>
<evidence type="ECO:0008006" key="4">
    <source>
        <dbReference type="Google" id="ProtNLM"/>
    </source>
</evidence>
<proteinExistence type="predicted"/>
<keyword evidence="1" id="KW-0812">Transmembrane</keyword>
<dbReference type="AlphaFoldDB" id="F1YPP1"/>
<protein>
    <recommendedName>
        <fullName evidence="4">Transmembrane protein</fullName>
    </recommendedName>
</protein>
<keyword evidence="3" id="KW-1185">Reference proteome</keyword>
<accession>F1YPP1</accession>
<evidence type="ECO:0000313" key="2">
    <source>
        <dbReference type="EMBL" id="EGD53320.1"/>
    </source>
</evidence>
<comment type="caution">
    <text evidence="2">The sequence shown here is derived from an EMBL/GenBank/DDBJ whole genome shotgun (WGS) entry which is preliminary data.</text>
</comment>
<evidence type="ECO:0000256" key="1">
    <source>
        <dbReference type="SAM" id="Phobius"/>
    </source>
</evidence>
<dbReference type="STRING" id="644548.SCNU_19492"/>
<dbReference type="PANTHER" id="PTHR42305:SF1">
    <property type="entry name" value="MEMBRANE PROTEIN RV1733C-RELATED"/>
    <property type="match status" value="1"/>
</dbReference>
<dbReference type="EMBL" id="AEUD01000027">
    <property type="protein sequence ID" value="EGD53320.1"/>
    <property type="molecule type" value="Genomic_DNA"/>
</dbReference>
<reference evidence="2 3" key="1">
    <citation type="journal article" date="2011" name="J. Bacteriol.">
        <title>Draft Genome Sequence of Gordonia neofelifaecis NRRL B-59395, a Cholesterol-Degrading Actinomycete.</title>
        <authorList>
            <person name="Ge F."/>
            <person name="Li W."/>
            <person name="Chen G."/>
            <person name="Liu Y."/>
            <person name="Zhang G."/>
            <person name="Yong B."/>
            <person name="Wang Q."/>
            <person name="Wang N."/>
            <person name="Huang Z."/>
            <person name="Li W."/>
            <person name="Wang J."/>
            <person name="Wu C."/>
            <person name="Xie Q."/>
            <person name="Liu G."/>
        </authorList>
    </citation>
    <scope>NUCLEOTIDE SEQUENCE [LARGE SCALE GENOMIC DNA]</scope>
    <source>
        <strain evidence="2 3">NRRL B-59395</strain>
    </source>
</reference>
<dbReference type="eggNOG" id="ENOG5030TY4">
    <property type="taxonomic scope" value="Bacteria"/>
</dbReference>
<evidence type="ECO:0000313" key="3">
    <source>
        <dbReference type="Proteomes" id="UP000035065"/>
    </source>
</evidence>
<sequence>MAHLSANPLVRRSDRIETLGLAALSMLAAVGLFAALIIGGSTYGTTVARTAHQSPRHTVSVVVTAPGDIRNPTVVSWTAADGRPMTARVSSSRSDTVGRVRTIWVDDAGRPVAPPVTGTDAALGAVSAVIVFVFLVAVIWFALALGIRHLTDRHRDREWEREWADLDIGTFT</sequence>
<feature type="transmembrane region" description="Helical" evidence="1">
    <location>
        <begin position="121"/>
        <end position="147"/>
    </location>
</feature>